<organism evidence="7 8">
    <name type="scientific">Aristolochia fimbriata</name>
    <name type="common">White veined hardy Dutchman's pipe vine</name>
    <dbReference type="NCBI Taxonomy" id="158543"/>
    <lineage>
        <taxon>Eukaryota</taxon>
        <taxon>Viridiplantae</taxon>
        <taxon>Streptophyta</taxon>
        <taxon>Embryophyta</taxon>
        <taxon>Tracheophyta</taxon>
        <taxon>Spermatophyta</taxon>
        <taxon>Magnoliopsida</taxon>
        <taxon>Magnoliidae</taxon>
        <taxon>Piperales</taxon>
        <taxon>Aristolochiaceae</taxon>
        <taxon>Aristolochia</taxon>
    </lineage>
</organism>
<dbReference type="FunFam" id="3.30.40.10:FF:000437">
    <property type="entry name" value="RING-type E3 ubiquitin transferase"/>
    <property type="match status" value="1"/>
</dbReference>
<keyword evidence="4 5" id="KW-0833">Ubl conjugation pathway</keyword>
<dbReference type="InterPro" id="IPR003613">
    <property type="entry name" value="Ubox_domain"/>
</dbReference>
<keyword evidence="3 5" id="KW-0808">Transferase</keyword>
<dbReference type="PANTHER" id="PTHR22849">
    <property type="entry name" value="WDSAM1 PROTEIN"/>
    <property type="match status" value="1"/>
</dbReference>
<evidence type="ECO:0000256" key="1">
    <source>
        <dbReference type="ARBA" id="ARBA00000900"/>
    </source>
</evidence>
<evidence type="ECO:0000259" key="6">
    <source>
        <dbReference type="PROSITE" id="PS51698"/>
    </source>
</evidence>
<dbReference type="PANTHER" id="PTHR22849:SF139">
    <property type="entry name" value="U-BOX DOMAIN-CONTAINING PROTEIN"/>
    <property type="match status" value="1"/>
</dbReference>
<comment type="function">
    <text evidence="5">Functions as an E3 ubiquitin ligase.</text>
</comment>
<evidence type="ECO:0000256" key="5">
    <source>
        <dbReference type="RuleBase" id="RU369093"/>
    </source>
</evidence>
<dbReference type="Proteomes" id="UP000825729">
    <property type="component" value="Unassembled WGS sequence"/>
</dbReference>
<name>A0AAV7E7X7_ARIFI</name>
<dbReference type="SUPFAM" id="SSF57850">
    <property type="entry name" value="RING/U-box"/>
    <property type="match status" value="1"/>
</dbReference>
<feature type="domain" description="U-box" evidence="6">
    <location>
        <begin position="29"/>
        <end position="103"/>
    </location>
</feature>
<evidence type="ECO:0000313" key="8">
    <source>
        <dbReference type="Proteomes" id="UP000825729"/>
    </source>
</evidence>
<evidence type="ECO:0000256" key="2">
    <source>
        <dbReference type="ARBA" id="ARBA00004906"/>
    </source>
</evidence>
<dbReference type="Gene3D" id="3.30.40.10">
    <property type="entry name" value="Zinc/RING finger domain, C3HC4 (zinc finger)"/>
    <property type="match status" value="1"/>
</dbReference>
<dbReference type="Pfam" id="PF04564">
    <property type="entry name" value="U-box"/>
    <property type="match status" value="1"/>
</dbReference>
<dbReference type="SMART" id="SM00504">
    <property type="entry name" value="Ubox"/>
    <property type="match status" value="1"/>
</dbReference>
<dbReference type="InterPro" id="IPR045185">
    <property type="entry name" value="PUB22/23/24-like"/>
</dbReference>
<dbReference type="GO" id="GO:0016567">
    <property type="term" value="P:protein ubiquitination"/>
    <property type="evidence" value="ECO:0007669"/>
    <property type="project" value="UniProtKB-UniRule"/>
</dbReference>
<gene>
    <name evidence="7" type="ORF">H6P81_015276</name>
</gene>
<evidence type="ECO:0000256" key="3">
    <source>
        <dbReference type="ARBA" id="ARBA00022679"/>
    </source>
</evidence>
<proteinExistence type="predicted"/>
<evidence type="ECO:0000313" key="7">
    <source>
        <dbReference type="EMBL" id="KAG9443936.1"/>
    </source>
</evidence>
<protein>
    <recommendedName>
        <fullName evidence="5 6">U-box domain-containing protein</fullName>
        <ecNumber evidence="5">2.3.2.27</ecNumber>
    </recommendedName>
    <alternativeName>
        <fullName evidence="5">RING-type E3 ubiquitin transferase PUB</fullName>
    </alternativeName>
</protein>
<dbReference type="InterPro" id="IPR011989">
    <property type="entry name" value="ARM-like"/>
</dbReference>
<accession>A0AAV7E7X7</accession>
<comment type="catalytic activity">
    <reaction evidence="1 5">
        <text>S-ubiquitinyl-[E2 ubiquitin-conjugating enzyme]-L-cysteine + [acceptor protein]-L-lysine = [E2 ubiquitin-conjugating enzyme]-L-cysteine + N(6)-ubiquitinyl-[acceptor protein]-L-lysine.</text>
        <dbReference type="EC" id="2.3.2.27"/>
    </reaction>
</comment>
<dbReference type="EC" id="2.3.2.27" evidence="5"/>
<comment type="caution">
    <text evidence="7">The sequence shown here is derived from an EMBL/GenBank/DDBJ whole genome shotgun (WGS) entry which is preliminary data.</text>
</comment>
<dbReference type="CDD" id="cd16664">
    <property type="entry name" value="RING-Ubox_PUB"/>
    <property type="match status" value="1"/>
</dbReference>
<dbReference type="GO" id="GO:0006952">
    <property type="term" value="P:defense response"/>
    <property type="evidence" value="ECO:0007669"/>
    <property type="project" value="UniProtKB-ARBA"/>
</dbReference>
<dbReference type="Gene3D" id="1.25.10.10">
    <property type="entry name" value="Leucine-rich Repeat Variant"/>
    <property type="match status" value="1"/>
</dbReference>
<dbReference type="GO" id="GO:0061630">
    <property type="term" value="F:ubiquitin protein ligase activity"/>
    <property type="evidence" value="ECO:0007669"/>
    <property type="project" value="UniProtKB-UniRule"/>
</dbReference>
<sequence length="441" mass="48700">MTSTLRILGRRNILTGRGRSSAAPATDLAIPTHFRCPISLDLMKDPVTLCTGITYDRQSIETWLDSGNVTCPVTNQVLKTFDQIPNHTIRRMIQDWCVDNRSHGIERIPTPRIPVSAAAVSEMLLEISGATRRRDLGRVRDSVRKVSGLCSDSERDRRCVLDGGAAPVLSAAFDSFAANFLDNQTSTGVLEEILQVVTRMFPLDSEARSYLGSDSSLRALLWFLKCGGLSVRRNAVLLIRELVTADKRNLNTLSQTEGFPEAFTKIIREPICPATSKASLVIVYHLVTSSLHTQKMISTFVEMGLVSLLLEMVVDSEKSISEKALGVLDGLCNSEEGKKAAVGHALAIPLLVKKMFRVSDLATEFVVSTLWKLGKNSRRDGGVLIEALQAGAFQKVLLLLQVGCNEKTKEKATELLKMLNIHRERGECVDSMDFKQLKRPF</sequence>
<keyword evidence="8" id="KW-1185">Reference proteome</keyword>
<dbReference type="PROSITE" id="PS51698">
    <property type="entry name" value="U_BOX"/>
    <property type="match status" value="1"/>
</dbReference>
<comment type="pathway">
    <text evidence="2 5">Protein modification; protein ubiquitination.</text>
</comment>
<dbReference type="EMBL" id="JAINDJ010000006">
    <property type="protein sequence ID" value="KAG9443936.1"/>
    <property type="molecule type" value="Genomic_DNA"/>
</dbReference>
<dbReference type="InterPro" id="IPR013083">
    <property type="entry name" value="Znf_RING/FYVE/PHD"/>
</dbReference>
<dbReference type="SUPFAM" id="SSF48371">
    <property type="entry name" value="ARM repeat"/>
    <property type="match status" value="1"/>
</dbReference>
<dbReference type="Pfam" id="PF25598">
    <property type="entry name" value="ARM_PUB"/>
    <property type="match status" value="1"/>
</dbReference>
<dbReference type="InterPro" id="IPR016024">
    <property type="entry name" value="ARM-type_fold"/>
</dbReference>
<evidence type="ECO:0000256" key="4">
    <source>
        <dbReference type="ARBA" id="ARBA00022786"/>
    </source>
</evidence>
<dbReference type="AlphaFoldDB" id="A0AAV7E7X7"/>
<reference evidence="7 8" key="1">
    <citation type="submission" date="2021-07" db="EMBL/GenBank/DDBJ databases">
        <title>The Aristolochia fimbriata genome: insights into angiosperm evolution, floral development and chemical biosynthesis.</title>
        <authorList>
            <person name="Jiao Y."/>
        </authorList>
    </citation>
    <scope>NUCLEOTIDE SEQUENCE [LARGE SCALE GENOMIC DNA]</scope>
    <source>
        <strain evidence="7">IBCAS-2021</strain>
        <tissue evidence="7">Leaf</tissue>
    </source>
</reference>
<dbReference type="InterPro" id="IPR045210">
    <property type="entry name" value="RING-Ubox_PUB"/>
</dbReference>
<dbReference type="InterPro" id="IPR058678">
    <property type="entry name" value="ARM_PUB"/>
</dbReference>